<evidence type="ECO:0000256" key="1">
    <source>
        <dbReference type="SAM" id="MobiDB-lite"/>
    </source>
</evidence>
<organism evidence="3 4">
    <name type="scientific">Aphanomyces stellatus</name>
    <dbReference type="NCBI Taxonomy" id="120398"/>
    <lineage>
        <taxon>Eukaryota</taxon>
        <taxon>Sar</taxon>
        <taxon>Stramenopiles</taxon>
        <taxon>Oomycota</taxon>
        <taxon>Saprolegniomycetes</taxon>
        <taxon>Saprolegniales</taxon>
        <taxon>Verrucalvaceae</taxon>
        <taxon>Aphanomyces</taxon>
    </lineage>
</organism>
<dbReference type="AlphaFoldDB" id="A0A485KMP0"/>
<dbReference type="Proteomes" id="UP000332933">
    <property type="component" value="Unassembled WGS sequence"/>
</dbReference>
<evidence type="ECO:0000313" key="2">
    <source>
        <dbReference type="EMBL" id="KAF0700166.1"/>
    </source>
</evidence>
<feature type="compositionally biased region" description="Gly residues" evidence="1">
    <location>
        <begin position="739"/>
        <end position="749"/>
    </location>
</feature>
<gene>
    <name evidence="3" type="primary">Aste57867_9294</name>
    <name evidence="2" type="ORF">As57867_009258</name>
    <name evidence="3" type="ORF">ASTE57867_9294</name>
</gene>
<keyword evidence="4" id="KW-1185">Reference proteome</keyword>
<evidence type="ECO:0000313" key="3">
    <source>
        <dbReference type="EMBL" id="VFT86176.1"/>
    </source>
</evidence>
<name>A0A485KMP0_9STRA</name>
<reference evidence="3 4" key="1">
    <citation type="submission" date="2019-03" db="EMBL/GenBank/DDBJ databases">
        <authorList>
            <person name="Gaulin E."/>
            <person name="Dumas B."/>
        </authorList>
    </citation>
    <scope>NUCLEOTIDE SEQUENCE [LARGE SCALE GENOMIC DNA]</scope>
    <source>
        <strain evidence="3">CBS 568.67</strain>
    </source>
</reference>
<sequence length="802" mass="88752">MAEFAAFHYLMHKTDAKGSGPPSMSMEAFAKQCGLVVVKGPPTFDELYSPRPAARQIHMSEKLFWRTNERVEYRMVEVRAEKLLLVVPTNITTHEVRVPSSTSALDFVEEYRPLCVALPLLYQLVENKKQGKAWHTALEKRVLVDAELKAAAPEFLLTRLQLAEPCPSTNRDAPSSSQTPCASSVAERHCVLAKSFGDEYATLLVSPPPPLSTLVAHLNSCLDQKAKRIWLDDIVESGTPAASPSNEFTKLSTTLTDAPTIVTTDAAAAAAAGGSGAVAVRTLKKAASPKKATVYFGCETLGDEHSAAHSIPRMPQLVQWDEGDEEVAASAEGGGGGDDDSIFNFTLLLLEEFCKHHQMVHCTHALKLDLEHMHRPHPTADLWMHMYDRCRPLLASMRQQRPDHTTAECMVAFLLHFHDAYEPKTTAQHISVLVSSPAKRKPKKSFSFMQAFHSVQSPVKRPSQQHKKGATNQDHVTDETTAHGNVPPNKPPKKKKPKPVKTTTLVPPPHTTTPDDTSLPKLKFEETDWKRTTTTIKSVERGMREMRFEAHVRDTLEKTIAKAFPAALPSHLPPPESTYARELEKERCVDQYGTTKRRDCGLCHISFLAVNLPARVSFRCIMELYDRWAYVPPDRENAKYRPPKCYDQVPICRFCDQLVQDVTWDPSFETLATTGAARPTLARASTTTTVSMTSSSSSKYCPDPYALPPLAPDDFASSDDEGGPDVDMDAYFQPNKSLAGGGGGNGGGPPLDSPAKTVYKQANYLAGERMLTRDEWSLLDKSKSDFRRTMERATDRAKASRS</sequence>
<dbReference type="EMBL" id="VJMH01005135">
    <property type="protein sequence ID" value="KAF0700166.1"/>
    <property type="molecule type" value="Genomic_DNA"/>
</dbReference>
<protein>
    <submittedName>
        <fullName evidence="3">Aste57867_9294 protein</fullName>
    </submittedName>
</protein>
<dbReference type="OrthoDB" id="72740at2759"/>
<evidence type="ECO:0000313" key="4">
    <source>
        <dbReference type="Proteomes" id="UP000332933"/>
    </source>
</evidence>
<feature type="region of interest" description="Disordered" evidence="1">
    <location>
        <begin position="455"/>
        <end position="520"/>
    </location>
</feature>
<feature type="region of interest" description="Disordered" evidence="1">
    <location>
        <begin position="711"/>
        <end position="755"/>
    </location>
</feature>
<feature type="compositionally biased region" description="Acidic residues" evidence="1">
    <location>
        <begin position="716"/>
        <end position="728"/>
    </location>
</feature>
<dbReference type="EMBL" id="CAADRA010005156">
    <property type="protein sequence ID" value="VFT86176.1"/>
    <property type="molecule type" value="Genomic_DNA"/>
</dbReference>
<accession>A0A485KMP0</accession>
<reference evidence="2" key="2">
    <citation type="submission" date="2019-06" db="EMBL/GenBank/DDBJ databases">
        <title>Genomics analysis of Aphanomyces spp. identifies a new class of oomycete effector associated with host adaptation.</title>
        <authorList>
            <person name="Gaulin E."/>
        </authorList>
    </citation>
    <scope>NUCLEOTIDE SEQUENCE</scope>
    <source>
        <strain evidence="2">CBS 578.67</strain>
    </source>
</reference>
<feature type="region of interest" description="Disordered" evidence="1">
    <location>
        <begin position="780"/>
        <end position="802"/>
    </location>
</feature>
<proteinExistence type="predicted"/>